<dbReference type="Proteomes" id="UP000274131">
    <property type="component" value="Unassembled WGS sequence"/>
</dbReference>
<organism evidence="3">
    <name type="scientific">Enterobius vermicularis</name>
    <name type="common">Human pinworm</name>
    <dbReference type="NCBI Taxonomy" id="51028"/>
    <lineage>
        <taxon>Eukaryota</taxon>
        <taxon>Metazoa</taxon>
        <taxon>Ecdysozoa</taxon>
        <taxon>Nematoda</taxon>
        <taxon>Chromadorea</taxon>
        <taxon>Rhabditida</taxon>
        <taxon>Spirurina</taxon>
        <taxon>Oxyuridomorpha</taxon>
        <taxon>Oxyuroidea</taxon>
        <taxon>Oxyuridae</taxon>
        <taxon>Enterobius</taxon>
    </lineage>
</organism>
<gene>
    <name evidence="1" type="ORF">EVEC_LOCUS6653</name>
</gene>
<dbReference type="EMBL" id="UXUI01008597">
    <property type="protein sequence ID" value="VDD91902.1"/>
    <property type="molecule type" value="Genomic_DNA"/>
</dbReference>
<evidence type="ECO:0000313" key="2">
    <source>
        <dbReference type="Proteomes" id="UP000274131"/>
    </source>
</evidence>
<keyword evidence="2" id="KW-1185">Reference proteome</keyword>
<dbReference type="WBParaSite" id="EVEC_0000713201-mRNA-1">
    <property type="protein sequence ID" value="EVEC_0000713201-mRNA-1"/>
    <property type="gene ID" value="EVEC_0000713201"/>
</dbReference>
<sequence>MVMGRVCILWNGELAIVDGIFYMFLSDVTVAKMLPAEEAFNENCDFTALRIASVTTPGLQYPLVVGANSEQRFMGRLFTSLSGGDGGKW</sequence>
<proteinExistence type="predicted"/>
<protein>
    <submittedName>
        <fullName evidence="3">CheW-like domain-containing protein</fullName>
    </submittedName>
</protein>
<reference evidence="3" key="1">
    <citation type="submission" date="2017-02" db="UniProtKB">
        <authorList>
            <consortium name="WormBaseParasite"/>
        </authorList>
    </citation>
    <scope>IDENTIFICATION</scope>
</reference>
<dbReference type="AlphaFoldDB" id="A0A0N4V9L4"/>
<evidence type="ECO:0000313" key="1">
    <source>
        <dbReference type="EMBL" id="VDD91902.1"/>
    </source>
</evidence>
<accession>A0A0N4V9L4</accession>
<name>A0A0N4V9L4_ENTVE</name>
<reference evidence="1 2" key="2">
    <citation type="submission" date="2018-10" db="EMBL/GenBank/DDBJ databases">
        <authorList>
            <consortium name="Pathogen Informatics"/>
        </authorList>
    </citation>
    <scope>NUCLEOTIDE SEQUENCE [LARGE SCALE GENOMIC DNA]</scope>
</reference>
<evidence type="ECO:0000313" key="3">
    <source>
        <dbReference type="WBParaSite" id="EVEC_0000713201-mRNA-1"/>
    </source>
</evidence>